<dbReference type="InterPro" id="IPR013517">
    <property type="entry name" value="FG-GAP"/>
</dbReference>
<organism evidence="7 8">
    <name type="scientific">Zingiber officinale</name>
    <name type="common">Ginger</name>
    <name type="synonym">Amomum zingiber</name>
    <dbReference type="NCBI Taxonomy" id="94328"/>
    <lineage>
        <taxon>Eukaryota</taxon>
        <taxon>Viridiplantae</taxon>
        <taxon>Streptophyta</taxon>
        <taxon>Embryophyta</taxon>
        <taxon>Tracheophyta</taxon>
        <taxon>Spermatophyta</taxon>
        <taxon>Magnoliopsida</taxon>
        <taxon>Liliopsida</taxon>
        <taxon>Zingiberales</taxon>
        <taxon>Zingiberaceae</taxon>
        <taxon>Zingiber</taxon>
    </lineage>
</organism>
<comment type="subcellular location">
    <subcellularLocation>
        <location evidence="1">Membrane</location>
        <topology evidence="1">Single-pass membrane protein</topology>
    </subcellularLocation>
</comment>
<dbReference type="InterPro" id="IPR015943">
    <property type="entry name" value="WD40/YVTN_repeat-like_dom_sf"/>
</dbReference>
<dbReference type="Gene3D" id="2.130.10.10">
    <property type="entry name" value="YVTN repeat-like/Quinoprotein amine dehydrogenase"/>
    <property type="match status" value="1"/>
</dbReference>
<dbReference type="EMBL" id="JACMSC010000001">
    <property type="protein sequence ID" value="KAG6537213.1"/>
    <property type="molecule type" value="Genomic_DNA"/>
</dbReference>
<name>A0A8J5LVS4_ZINOF</name>
<keyword evidence="2" id="KW-0812">Transmembrane</keyword>
<dbReference type="Proteomes" id="UP000734854">
    <property type="component" value="Unassembled WGS sequence"/>
</dbReference>
<dbReference type="Pfam" id="PF13517">
    <property type="entry name" value="FG-GAP_3"/>
    <property type="match status" value="1"/>
</dbReference>
<evidence type="ECO:0000313" key="7">
    <source>
        <dbReference type="EMBL" id="KAG6537213.1"/>
    </source>
</evidence>
<dbReference type="PANTHER" id="PTHR21419">
    <property type="match status" value="1"/>
</dbReference>
<gene>
    <name evidence="7" type="ORF">ZIOFF_002299</name>
</gene>
<keyword evidence="5" id="KW-0472">Membrane</keyword>
<dbReference type="InterPro" id="IPR028994">
    <property type="entry name" value="Integrin_alpha_N"/>
</dbReference>
<accession>A0A8J5LVS4</accession>
<reference evidence="7 8" key="1">
    <citation type="submission" date="2020-08" db="EMBL/GenBank/DDBJ databases">
        <title>Plant Genome Project.</title>
        <authorList>
            <person name="Zhang R.-G."/>
        </authorList>
    </citation>
    <scope>NUCLEOTIDE SEQUENCE [LARGE SCALE GENOMIC DNA]</scope>
    <source>
        <tissue evidence="7">Rhizome</tissue>
    </source>
</reference>
<evidence type="ECO:0008006" key="9">
    <source>
        <dbReference type="Google" id="ProtNLM"/>
    </source>
</evidence>
<keyword evidence="4" id="KW-1133">Transmembrane helix</keyword>
<dbReference type="AlphaFoldDB" id="A0A8J5LVS4"/>
<evidence type="ECO:0000256" key="4">
    <source>
        <dbReference type="ARBA" id="ARBA00022989"/>
    </source>
</evidence>
<dbReference type="GO" id="GO:0016020">
    <property type="term" value="C:membrane"/>
    <property type="evidence" value="ECO:0007669"/>
    <property type="project" value="UniProtKB-SubCell"/>
</dbReference>
<proteinExistence type="predicted"/>
<comment type="caution">
    <text evidence="7">The sequence shown here is derived from an EMBL/GenBank/DDBJ whole genome shotgun (WGS) entry which is preliminary data.</text>
</comment>
<keyword evidence="3" id="KW-0732">Signal</keyword>
<protein>
    <recommendedName>
        <fullName evidence="9">Protein DEFECTIVE IN EXINE FORMATION 1-like</fullName>
    </recommendedName>
</protein>
<evidence type="ECO:0000256" key="1">
    <source>
        <dbReference type="ARBA" id="ARBA00004167"/>
    </source>
</evidence>
<feature type="compositionally biased region" description="Basic and acidic residues" evidence="6">
    <location>
        <begin position="23"/>
        <end position="41"/>
    </location>
</feature>
<feature type="compositionally biased region" description="Polar residues" evidence="6">
    <location>
        <begin position="42"/>
        <end position="58"/>
    </location>
</feature>
<evidence type="ECO:0000256" key="3">
    <source>
        <dbReference type="ARBA" id="ARBA00022729"/>
    </source>
</evidence>
<evidence type="ECO:0000313" key="8">
    <source>
        <dbReference type="Proteomes" id="UP000734854"/>
    </source>
</evidence>
<evidence type="ECO:0000256" key="6">
    <source>
        <dbReference type="SAM" id="MobiDB-lite"/>
    </source>
</evidence>
<dbReference type="InterPro" id="IPR045232">
    <property type="entry name" value="FAM234"/>
</dbReference>
<evidence type="ECO:0000256" key="5">
    <source>
        <dbReference type="ARBA" id="ARBA00023136"/>
    </source>
</evidence>
<sequence length="377" mass="42386">MDKLEVPRRKVRKNWYAGLDPDQVDRSHPDVHDDSISKEASAKNSISHINGSMNGSNNYDSTNIVNNLSMNTSKLEDRGKLDFTQTSQYNGVSSNLNDTIKRDASLENDHNIGVGVQGATVENDQEREEEADSSFDLFRDTDELADEYNYDYDDYIDESMWGDENWTEESHETAEDYVSIDSHILCTPVIADIDNDGTKEMVVAVSYFFDREYYDNPEHSAELGGINIEKYVASGIVVFNLDTKQVKWIQDLDLSVDSGNFRAYVYSSPTVVDLDGDGKLDILVGTSYGLFYILDHQGQVRNKFSLEMVEIQAPVVAADINDDGKIEIVTVDTHGNVAAWTAQGEEIWEVHLKSLIPQVILPVLVHIYAGFDCIYSM</sequence>
<dbReference type="SUPFAM" id="SSF69318">
    <property type="entry name" value="Integrin alpha N-terminal domain"/>
    <property type="match status" value="1"/>
</dbReference>
<keyword evidence="8" id="KW-1185">Reference proteome</keyword>
<dbReference type="PANTHER" id="PTHR21419:SF23">
    <property type="entry name" value="PROTEIN DEFECTIVE IN EXINE FORMATION 1"/>
    <property type="match status" value="1"/>
</dbReference>
<feature type="region of interest" description="Disordered" evidence="6">
    <location>
        <begin position="20"/>
        <end position="58"/>
    </location>
</feature>
<evidence type="ECO:0000256" key="2">
    <source>
        <dbReference type="ARBA" id="ARBA00022692"/>
    </source>
</evidence>